<dbReference type="EMBL" id="JQCL01000068">
    <property type="protein sequence ID" value="KRO09625.1"/>
    <property type="molecule type" value="Genomic_DNA"/>
</dbReference>
<evidence type="ECO:0000313" key="1">
    <source>
        <dbReference type="EMBL" id="KRO09625.1"/>
    </source>
</evidence>
<accession>A0A0R2M6U9</accession>
<organism evidence="1 2">
    <name type="scientific">Lactiplantibacillus xiangfangensis</name>
    <dbReference type="NCBI Taxonomy" id="942150"/>
    <lineage>
        <taxon>Bacteria</taxon>
        <taxon>Bacillati</taxon>
        <taxon>Bacillota</taxon>
        <taxon>Bacilli</taxon>
        <taxon>Lactobacillales</taxon>
        <taxon>Lactobacillaceae</taxon>
        <taxon>Lactiplantibacillus</taxon>
    </lineage>
</organism>
<protein>
    <recommendedName>
        <fullName evidence="3">Cysteine desulfurase</fullName>
    </recommendedName>
</protein>
<dbReference type="Gene3D" id="3.30.1820.10">
    <property type="entry name" value="Lp2179-like"/>
    <property type="match status" value="1"/>
</dbReference>
<evidence type="ECO:0000313" key="2">
    <source>
        <dbReference type="Proteomes" id="UP000051783"/>
    </source>
</evidence>
<dbReference type="SUPFAM" id="SSF160800">
    <property type="entry name" value="Lp2179-like"/>
    <property type="match status" value="1"/>
</dbReference>
<name>A0A0R2M6U9_9LACO</name>
<sequence>MKLDGDTQTYALSANVKKYTLMDLGFVKGRSGAFSFERSLDPNTPYQAAFKVKLAVNADLTGFKMSTVTGNGMQRANIFKNDAHPEAVEQLRFILQSFIDRDVLIEK</sequence>
<keyword evidence="2" id="KW-1185">Reference proteome</keyword>
<dbReference type="STRING" id="942150.IV64_GL000049"/>
<reference evidence="1 2" key="1">
    <citation type="journal article" date="2015" name="Genome Announc.">
        <title>Expanding the biotechnology potential of lactobacilli through comparative genomics of 213 strains and associated genera.</title>
        <authorList>
            <person name="Sun Z."/>
            <person name="Harris H.M."/>
            <person name="McCann A."/>
            <person name="Guo C."/>
            <person name="Argimon S."/>
            <person name="Zhang W."/>
            <person name="Yang X."/>
            <person name="Jeffery I.B."/>
            <person name="Cooney J.C."/>
            <person name="Kagawa T.F."/>
            <person name="Liu W."/>
            <person name="Song Y."/>
            <person name="Salvetti E."/>
            <person name="Wrobel A."/>
            <person name="Rasinkangas P."/>
            <person name="Parkhill J."/>
            <person name="Rea M.C."/>
            <person name="O'Sullivan O."/>
            <person name="Ritari J."/>
            <person name="Douillard F.P."/>
            <person name="Paul Ross R."/>
            <person name="Yang R."/>
            <person name="Briner A.E."/>
            <person name="Felis G.E."/>
            <person name="de Vos W.M."/>
            <person name="Barrangou R."/>
            <person name="Klaenhammer T.R."/>
            <person name="Caufield P.W."/>
            <person name="Cui Y."/>
            <person name="Zhang H."/>
            <person name="O'Toole P.W."/>
        </authorList>
    </citation>
    <scope>NUCLEOTIDE SEQUENCE [LARGE SCALE GENOMIC DNA]</scope>
    <source>
        <strain evidence="1 2">LMG 26013</strain>
    </source>
</reference>
<dbReference type="PATRIC" id="fig|942150.3.peg.54"/>
<evidence type="ECO:0008006" key="3">
    <source>
        <dbReference type="Google" id="ProtNLM"/>
    </source>
</evidence>
<dbReference type="Proteomes" id="UP000051783">
    <property type="component" value="Unassembled WGS sequence"/>
</dbReference>
<comment type="caution">
    <text evidence="1">The sequence shown here is derived from an EMBL/GenBank/DDBJ whole genome shotgun (WGS) entry which is preliminary data.</text>
</comment>
<dbReference type="InterPro" id="IPR035942">
    <property type="entry name" value="Lp2179-like_sf"/>
</dbReference>
<proteinExistence type="predicted"/>
<dbReference type="AlphaFoldDB" id="A0A0R2M6U9"/>
<gene>
    <name evidence="1" type="ORF">IV64_GL000049</name>
</gene>
<dbReference type="Pfam" id="PF08866">
    <property type="entry name" value="DUF1831"/>
    <property type="match status" value="1"/>
</dbReference>
<dbReference type="InterPro" id="IPR014965">
    <property type="entry name" value="Amino_acid_metab_prot_put"/>
</dbReference>